<evidence type="ECO:0000313" key="2">
    <source>
        <dbReference type="Proteomes" id="UP000260835"/>
    </source>
</evidence>
<dbReference type="AlphaFoldDB" id="A0A3E4QIP7"/>
<organism evidence="1 2">
    <name type="scientific">Prevotella disiens</name>
    <dbReference type="NCBI Taxonomy" id="28130"/>
    <lineage>
        <taxon>Bacteria</taxon>
        <taxon>Pseudomonadati</taxon>
        <taxon>Bacteroidota</taxon>
        <taxon>Bacteroidia</taxon>
        <taxon>Bacteroidales</taxon>
        <taxon>Prevotellaceae</taxon>
        <taxon>Prevotella</taxon>
    </lineage>
</organism>
<protein>
    <submittedName>
        <fullName evidence="1">Uncharacterized protein</fullName>
    </submittedName>
</protein>
<sequence length="127" mass="15017">MQRLLQEYPNKKKYPHDRIDEIIFDAIKSRFPKSGLRNSTILFNIDEENLRNLKNRKISESEIYFSPDFSGVDDIFSLSGREFKAPRMKLNIYSFFKSILLENLSFIGFYNISEEDVLDSLETVTFE</sequence>
<reference evidence="1 2" key="1">
    <citation type="submission" date="2018-08" db="EMBL/GenBank/DDBJ databases">
        <title>A genome reference for cultivated species of the human gut microbiota.</title>
        <authorList>
            <person name="Zou Y."/>
            <person name="Xue W."/>
            <person name="Luo G."/>
        </authorList>
    </citation>
    <scope>NUCLEOTIDE SEQUENCE [LARGE SCALE GENOMIC DNA]</scope>
    <source>
        <strain evidence="1 2">TF09-12</strain>
    </source>
</reference>
<proteinExistence type="predicted"/>
<dbReference type="RefSeq" id="WP_117653969.1">
    <property type="nucleotide sequence ID" value="NZ_CABOGP010000076.1"/>
</dbReference>
<accession>A0A3E4QIP7</accession>
<comment type="caution">
    <text evidence="1">The sequence shown here is derived from an EMBL/GenBank/DDBJ whole genome shotgun (WGS) entry which is preliminary data.</text>
</comment>
<dbReference type="EMBL" id="QSRD01000076">
    <property type="protein sequence ID" value="RGK96388.1"/>
    <property type="molecule type" value="Genomic_DNA"/>
</dbReference>
<evidence type="ECO:0000313" key="1">
    <source>
        <dbReference type="EMBL" id="RGK96388.1"/>
    </source>
</evidence>
<dbReference type="Proteomes" id="UP000260835">
    <property type="component" value="Unassembled WGS sequence"/>
</dbReference>
<gene>
    <name evidence="1" type="ORF">DXC89_09120</name>
</gene>
<name>A0A3E4QIP7_9BACT</name>